<dbReference type="EMBL" id="PGTZ01000007">
    <property type="protein sequence ID" value="PJI93686.1"/>
    <property type="molecule type" value="Genomic_DNA"/>
</dbReference>
<protein>
    <submittedName>
        <fullName evidence="1">Uncharacterized protein</fullName>
    </submittedName>
</protein>
<accession>A0A2M8WS70</accession>
<comment type="caution">
    <text evidence="1">The sequence shown here is derived from an EMBL/GenBank/DDBJ whole genome shotgun (WGS) entry which is preliminary data.</text>
</comment>
<dbReference type="AlphaFoldDB" id="A0A2M8WS70"/>
<gene>
    <name evidence="1" type="ORF">CLV34_1160</name>
</gene>
<organism evidence="1 2">
    <name type="scientific">Luteimicrobium subarcticum</name>
    <dbReference type="NCBI Taxonomy" id="620910"/>
    <lineage>
        <taxon>Bacteria</taxon>
        <taxon>Bacillati</taxon>
        <taxon>Actinomycetota</taxon>
        <taxon>Actinomycetes</taxon>
        <taxon>Micrococcales</taxon>
        <taxon>Luteimicrobium</taxon>
    </lineage>
</organism>
<evidence type="ECO:0000313" key="2">
    <source>
        <dbReference type="Proteomes" id="UP000231586"/>
    </source>
</evidence>
<name>A0A2M8WS70_9MICO</name>
<dbReference type="RefSeq" id="WP_100349340.1">
    <property type="nucleotide sequence ID" value="NZ_PGTZ01000007.1"/>
</dbReference>
<dbReference type="Proteomes" id="UP000231586">
    <property type="component" value="Unassembled WGS sequence"/>
</dbReference>
<sequence>MSTPDRVRGTVPFGAVPLALPSTAHQLAARRAIDPLDAPPPAATLSVGRLLGRLAARACYAASDTVTDAVRQGDCR</sequence>
<reference evidence="1 2" key="1">
    <citation type="submission" date="2017-11" db="EMBL/GenBank/DDBJ databases">
        <title>Genomic Encyclopedia of Archaeal and Bacterial Type Strains, Phase II (KMG-II): From Individual Species to Whole Genera.</title>
        <authorList>
            <person name="Goeker M."/>
        </authorList>
    </citation>
    <scope>NUCLEOTIDE SEQUENCE [LARGE SCALE GENOMIC DNA]</scope>
    <source>
        <strain evidence="1 2">DSM 22413</strain>
    </source>
</reference>
<evidence type="ECO:0000313" key="1">
    <source>
        <dbReference type="EMBL" id="PJI93686.1"/>
    </source>
</evidence>
<proteinExistence type="predicted"/>
<keyword evidence="2" id="KW-1185">Reference proteome</keyword>